<dbReference type="RefSeq" id="WP_136371035.1">
    <property type="nucleotide sequence ID" value="NZ_SSOB01000021.1"/>
</dbReference>
<dbReference type="InterPro" id="IPR050204">
    <property type="entry name" value="AraC_XylS_family_regulators"/>
</dbReference>
<evidence type="ECO:0000259" key="4">
    <source>
        <dbReference type="PROSITE" id="PS01124"/>
    </source>
</evidence>
<gene>
    <name evidence="5" type="ORF">E6C55_17115</name>
</gene>
<dbReference type="PANTHER" id="PTHR46796:SF13">
    <property type="entry name" value="HTH-TYPE TRANSCRIPTIONAL ACTIVATOR RHAS"/>
    <property type="match status" value="1"/>
</dbReference>
<keyword evidence="2" id="KW-0238">DNA-binding</keyword>
<evidence type="ECO:0000256" key="2">
    <source>
        <dbReference type="ARBA" id="ARBA00023125"/>
    </source>
</evidence>
<dbReference type="EMBL" id="SSOB01000021">
    <property type="protein sequence ID" value="THF77087.1"/>
    <property type="molecule type" value="Genomic_DNA"/>
</dbReference>
<keyword evidence="1" id="KW-0805">Transcription regulation</keyword>
<dbReference type="SUPFAM" id="SSF46689">
    <property type="entry name" value="Homeodomain-like"/>
    <property type="match status" value="2"/>
</dbReference>
<comment type="caution">
    <text evidence="5">The sequence shown here is derived from an EMBL/GenBank/DDBJ whole genome shotgun (WGS) entry which is preliminary data.</text>
</comment>
<dbReference type="SMART" id="SM00342">
    <property type="entry name" value="HTH_ARAC"/>
    <property type="match status" value="1"/>
</dbReference>
<evidence type="ECO:0000256" key="3">
    <source>
        <dbReference type="ARBA" id="ARBA00023163"/>
    </source>
</evidence>
<proteinExistence type="predicted"/>
<dbReference type="AlphaFoldDB" id="A0A4S4BQ84"/>
<protein>
    <submittedName>
        <fullName evidence="5">Helix-turn-helix domain-containing protein</fullName>
    </submittedName>
</protein>
<feature type="domain" description="HTH araC/xylS-type" evidence="4">
    <location>
        <begin position="168"/>
        <end position="269"/>
    </location>
</feature>
<dbReference type="GO" id="GO:0043565">
    <property type="term" value="F:sequence-specific DNA binding"/>
    <property type="evidence" value="ECO:0007669"/>
    <property type="project" value="InterPro"/>
</dbReference>
<keyword evidence="3" id="KW-0804">Transcription</keyword>
<evidence type="ECO:0000313" key="6">
    <source>
        <dbReference type="Proteomes" id="UP000310636"/>
    </source>
</evidence>
<dbReference type="GO" id="GO:0003700">
    <property type="term" value="F:DNA-binding transcription factor activity"/>
    <property type="evidence" value="ECO:0007669"/>
    <property type="project" value="InterPro"/>
</dbReference>
<dbReference type="Proteomes" id="UP000310636">
    <property type="component" value="Unassembled WGS sequence"/>
</dbReference>
<dbReference type="InterPro" id="IPR020449">
    <property type="entry name" value="Tscrpt_reg_AraC-type_HTH"/>
</dbReference>
<evidence type="ECO:0000313" key="5">
    <source>
        <dbReference type="EMBL" id="THF77087.1"/>
    </source>
</evidence>
<sequence>MLPLTGRITEAMQLRYLHIQMYDLPHTWHIDGRTMDNAVVWQMDDGEIVLSANDAAPIRAAVGDVLFLAPGTKLTCRAAAATQRIVSLNFEAAFAGRWPASLRFPLRYAGATAPLATVLRDLLANEAAEDSAGKPLLLQAGLLRLLGLMASGTAEARESLSSDGSVDVRVREAIARMTSRPDAFLSAAELSEAARTSESHLRKLFLREFGMPPLQYAHRLKATLAMRRLAGSDERISEIADSLGYVDPNYFTRMFKRSVHMTPQEYRRKHRDWMSTGL</sequence>
<dbReference type="PROSITE" id="PS01124">
    <property type="entry name" value="HTH_ARAC_FAMILY_2"/>
    <property type="match status" value="1"/>
</dbReference>
<dbReference type="OrthoDB" id="9791615at2"/>
<organism evidence="5 6">
    <name type="scientific">Cohnella fermenti</name>
    <dbReference type="NCBI Taxonomy" id="2565925"/>
    <lineage>
        <taxon>Bacteria</taxon>
        <taxon>Bacillati</taxon>
        <taxon>Bacillota</taxon>
        <taxon>Bacilli</taxon>
        <taxon>Bacillales</taxon>
        <taxon>Paenibacillaceae</taxon>
        <taxon>Cohnella</taxon>
    </lineage>
</organism>
<keyword evidence="6" id="KW-1185">Reference proteome</keyword>
<dbReference type="PANTHER" id="PTHR46796">
    <property type="entry name" value="HTH-TYPE TRANSCRIPTIONAL ACTIVATOR RHAS-RELATED"/>
    <property type="match status" value="1"/>
</dbReference>
<evidence type="ECO:0000256" key="1">
    <source>
        <dbReference type="ARBA" id="ARBA00023015"/>
    </source>
</evidence>
<dbReference type="PRINTS" id="PR00032">
    <property type="entry name" value="HTHARAC"/>
</dbReference>
<dbReference type="Gene3D" id="1.10.10.60">
    <property type="entry name" value="Homeodomain-like"/>
    <property type="match status" value="2"/>
</dbReference>
<dbReference type="Pfam" id="PF12833">
    <property type="entry name" value="HTH_18"/>
    <property type="match status" value="1"/>
</dbReference>
<reference evidence="5 6" key="1">
    <citation type="submission" date="2019-04" db="EMBL/GenBank/DDBJ databases">
        <title>Cohnella sp. nov. isolated from preserved vegetables.</title>
        <authorList>
            <person name="Lin S.-Y."/>
            <person name="Hung M.-H."/>
            <person name="Young C.-C."/>
        </authorList>
    </citation>
    <scope>NUCLEOTIDE SEQUENCE [LARGE SCALE GENOMIC DNA]</scope>
    <source>
        <strain evidence="5 6">CC-MHH1044</strain>
    </source>
</reference>
<accession>A0A4S4BQ84</accession>
<name>A0A4S4BQ84_9BACL</name>
<dbReference type="InterPro" id="IPR009057">
    <property type="entry name" value="Homeodomain-like_sf"/>
</dbReference>
<dbReference type="InterPro" id="IPR018060">
    <property type="entry name" value="HTH_AraC"/>
</dbReference>